<accession>A0A2M8H412</accession>
<dbReference type="OrthoDB" id="5588566at2"/>
<comment type="caution">
    <text evidence="1">The sequence shown here is derived from an EMBL/GenBank/DDBJ whole genome shotgun (WGS) entry which is preliminary data.</text>
</comment>
<keyword evidence="2" id="KW-1185">Reference proteome</keyword>
<gene>
    <name evidence="1" type="ORF">CUC44_20720</name>
</gene>
<protein>
    <submittedName>
        <fullName evidence="1">Uncharacterized protein</fullName>
    </submittedName>
</protein>
<reference evidence="1 2" key="1">
    <citation type="submission" date="2017-11" db="EMBL/GenBank/DDBJ databases">
        <title>Draft genome sequence of environmental isolate Aeromonas lusitania sp. nov. MDC 2473.</title>
        <authorList>
            <person name="Colston S.M."/>
            <person name="Navarro A."/>
            <person name="Martinez-Murcia A.J."/>
            <person name="Graf J."/>
        </authorList>
    </citation>
    <scope>NUCLEOTIDE SEQUENCE [LARGE SCALE GENOMIC DNA]</scope>
    <source>
        <strain evidence="1 2">MDC 2473</strain>
    </source>
</reference>
<dbReference type="AlphaFoldDB" id="A0A2M8H412"/>
<proteinExistence type="predicted"/>
<dbReference type="EMBL" id="PGCP01000056">
    <property type="protein sequence ID" value="PJC91289.1"/>
    <property type="molecule type" value="Genomic_DNA"/>
</dbReference>
<organism evidence="1 2">
    <name type="scientific">Aeromonas lusitana</name>
    <dbReference type="NCBI Taxonomy" id="931529"/>
    <lineage>
        <taxon>Bacteria</taxon>
        <taxon>Pseudomonadati</taxon>
        <taxon>Pseudomonadota</taxon>
        <taxon>Gammaproteobacteria</taxon>
        <taxon>Aeromonadales</taxon>
        <taxon>Aeromonadaceae</taxon>
        <taxon>Aeromonas</taxon>
    </lineage>
</organism>
<dbReference type="RefSeq" id="WP_100861736.1">
    <property type="nucleotide sequence ID" value="NZ_PGCP01000056.1"/>
</dbReference>
<dbReference type="Proteomes" id="UP000232060">
    <property type="component" value="Unassembled WGS sequence"/>
</dbReference>
<sequence>MPRESFYPDTNEPHIHLHRGGATFTDVGHNHRTLVRGSLVYRGTVQEVIADLQNRGDNRSVQIAQYIQANLA</sequence>
<name>A0A2M8H412_9GAMM</name>
<evidence type="ECO:0000313" key="2">
    <source>
        <dbReference type="Proteomes" id="UP000232060"/>
    </source>
</evidence>
<evidence type="ECO:0000313" key="1">
    <source>
        <dbReference type="EMBL" id="PJC91289.1"/>
    </source>
</evidence>